<dbReference type="EMBL" id="JAHZIK010001350">
    <property type="protein sequence ID" value="MBW7458800.1"/>
    <property type="molecule type" value="Genomic_DNA"/>
</dbReference>
<protein>
    <submittedName>
        <fullName evidence="2">Uncharacterized protein</fullName>
    </submittedName>
</protein>
<keyword evidence="3" id="KW-1185">Reference proteome</keyword>
<evidence type="ECO:0000313" key="3">
    <source>
        <dbReference type="Proteomes" id="UP001519887"/>
    </source>
</evidence>
<sequence>MPLSIMPLDDFLALTTDEQVEKLKQWKLDYNLKDIRDAWGFKHSAQYYMLLKKLRIYERVVNKSDKFSPEQMLNSRTPSDMYAPPVYTVIDRTAPADQFGYELNVTLSGPELADKLERLAHFLKGENKEITVSLSIKAASRADNDSRHPDEETLDRGE</sequence>
<organism evidence="2 3">
    <name type="scientific">Paenibacillus sepulcri</name>
    <dbReference type="NCBI Taxonomy" id="359917"/>
    <lineage>
        <taxon>Bacteria</taxon>
        <taxon>Bacillati</taxon>
        <taxon>Bacillota</taxon>
        <taxon>Bacilli</taxon>
        <taxon>Bacillales</taxon>
        <taxon>Paenibacillaceae</taxon>
        <taxon>Paenibacillus</taxon>
    </lineage>
</organism>
<gene>
    <name evidence="2" type="ORF">K0U00_32620</name>
</gene>
<evidence type="ECO:0000256" key="1">
    <source>
        <dbReference type="SAM" id="MobiDB-lite"/>
    </source>
</evidence>
<name>A0ABS7CCY0_9BACL</name>
<accession>A0ABS7CCY0</accession>
<dbReference type="Proteomes" id="UP001519887">
    <property type="component" value="Unassembled WGS sequence"/>
</dbReference>
<reference evidence="2 3" key="1">
    <citation type="submission" date="2021-07" db="EMBL/GenBank/DDBJ databases">
        <title>Paenibacillus radiodurans sp. nov., isolated from the southeastern edge of Tengger Desert.</title>
        <authorList>
            <person name="Zhang G."/>
        </authorList>
    </citation>
    <scope>NUCLEOTIDE SEQUENCE [LARGE SCALE GENOMIC DNA]</scope>
    <source>
        <strain evidence="2 3">CCM 7311</strain>
    </source>
</reference>
<proteinExistence type="predicted"/>
<feature type="compositionally biased region" description="Basic and acidic residues" evidence="1">
    <location>
        <begin position="140"/>
        <end position="158"/>
    </location>
</feature>
<dbReference type="RefSeq" id="WP_210038297.1">
    <property type="nucleotide sequence ID" value="NZ_JBHLVU010000022.1"/>
</dbReference>
<evidence type="ECO:0000313" key="2">
    <source>
        <dbReference type="EMBL" id="MBW7458800.1"/>
    </source>
</evidence>
<feature type="region of interest" description="Disordered" evidence="1">
    <location>
        <begin position="137"/>
        <end position="158"/>
    </location>
</feature>
<comment type="caution">
    <text evidence="2">The sequence shown here is derived from an EMBL/GenBank/DDBJ whole genome shotgun (WGS) entry which is preliminary data.</text>
</comment>